<dbReference type="InterPro" id="IPR003870">
    <property type="entry name" value="DUF222"/>
</dbReference>
<reference evidence="3 4" key="1">
    <citation type="submission" date="2012-12" db="EMBL/GenBank/DDBJ databases">
        <title>Whole genome shotgun sequence of Gordonia sihwensis NBRC 108236.</title>
        <authorList>
            <person name="Yoshida I."/>
            <person name="Hosoyama A."/>
            <person name="Tsuchikane K."/>
            <person name="Ando Y."/>
            <person name="Baba S."/>
            <person name="Ohji S."/>
            <person name="Hamada M."/>
            <person name="Tamura T."/>
            <person name="Yamazoe A."/>
            <person name="Yamazaki S."/>
            <person name="Fujita N."/>
        </authorList>
    </citation>
    <scope>NUCLEOTIDE SEQUENCE [LARGE SCALE GENOMIC DNA]</scope>
    <source>
        <strain evidence="3 4">NBRC 108236</strain>
    </source>
</reference>
<protein>
    <recommendedName>
        <fullName evidence="2">HNH nuclease domain-containing protein</fullName>
    </recommendedName>
</protein>
<dbReference type="AlphaFoldDB" id="L7LIP1"/>
<feature type="domain" description="HNH nuclease" evidence="2">
    <location>
        <begin position="375"/>
        <end position="427"/>
    </location>
</feature>
<dbReference type="SMART" id="SM00507">
    <property type="entry name" value="HNHc"/>
    <property type="match status" value="1"/>
</dbReference>
<evidence type="ECO:0000313" key="4">
    <source>
        <dbReference type="Proteomes" id="UP000035083"/>
    </source>
</evidence>
<comment type="caution">
    <text evidence="3">The sequence shown here is derived from an EMBL/GenBank/DDBJ whole genome shotgun (WGS) entry which is preliminary data.</text>
</comment>
<keyword evidence="4" id="KW-1185">Reference proteome</keyword>
<dbReference type="InterPro" id="IPR003615">
    <property type="entry name" value="HNH_nuc"/>
</dbReference>
<evidence type="ECO:0000259" key="2">
    <source>
        <dbReference type="SMART" id="SM00507"/>
    </source>
</evidence>
<feature type="region of interest" description="Disordered" evidence="1">
    <location>
        <begin position="247"/>
        <end position="292"/>
    </location>
</feature>
<feature type="compositionally biased region" description="Basic and acidic residues" evidence="1">
    <location>
        <begin position="277"/>
        <end position="290"/>
    </location>
</feature>
<dbReference type="Proteomes" id="UP000035083">
    <property type="component" value="Unassembled WGS sequence"/>
</dbReference>
<sequence>MFSDTVQVEGVGSMVTSEVLLPDDPAALARLLEAAATKFASLPLSAVTEDALLETVETLERTHRRLDGVDAAVLVEVSDRSAYRKAGYLSVHQYLAQGLRLGDGAARRRRVSAAGIGRFTDLQGQTREPILPATAVAVGEGAIGADHVREIDAVMDKIPTAIDAQTRARAEVQLAWVARELSPAGVRTAGIRLLAHLDPDGTVTDERDRKRLRGFTILPQDLRLMSKVRGYLTPALRAEMEAALPSWAAPGMNNPDDPDSPSGTVESADPAALAAAVERDTRTPGQRTHDGLQALLRASRTGVGGGRRSGDLVITVTDHELAERAGIALTATGTRVPVAELIEVAAAATPHLAVFSAHTGQALYLGRGRRLASRAQRLMLFARDRGCTAPGCAAPFSRTQAHHFPDWADGGPTDIDHLGAACGRHNRSVGPRPGQWQTMILIDGPHAGRVVWRPSGNTRDGTRPPGWRINQIHHAELLPDHQPQPPPEPSESRIENYLDTLLAA</sequence>
<dbReference type="Pfam" id="PF02720">
    <property type="entry name" value="DUF222"/>
    <property type="match status" value="1"/>
</dbReference>
<name>L7LIP1_9ACTN</name>
<dbReference type="CDD" id="cd00085">
    <property type="entry name" value="HNHc"/>
    <property type="match status" value="1"/>
</dbReference>
<dbReference type="eggNOG" id="COG1403">
    <property type="taxonomic scope" value="Bacteria"/>
</dbReference>
<organism evidence="3 4">
    <name type="scientific">Gordonia sihwensis NBRC 108236</name>
    <dbReference type="NCBI Taxonomy" id="1223544"/>
    <lineage>
        <taxon>Bacteria</taxon>
        <taxon>Bacillati</taxon>
        <taxon>Actinomycetota</taxon>
        <taxon>Actinomycetes</taxon>
        <taxon>Mycobacteriales</taxon>
        <taxon>Gordoniaceae</taxon>
        <taxon>Gordonia</taxon>
    </lineage>
</organism>
<dbReference type="EMBL" id="BANU01000011">
    <property type="protein sequence ID" value="GAC60754.1"/>
    <property type="molecule type" value="Genomic_DNA"/>
</dbReference>
<proteinExistence type="predicted"/>
<accession>L7LIP1</accession>
<evidence type="ECO:0000256" key="1">
    <source>
        <dbReference type="SAM" id="MobiDB-lite"/>
    </source>
</evidence>
<gene>
    <name evidence="3" type="ORF">GSI01S_11_00970</name>
</gene>
<evidence type="ECO:0000313" key="3">
    <source>
        <dbReference type="EMBL" id="GAC60754.1"/>
    </source>
</evidence>